<evidence type="ECO:0000256" key="5">
    <source>
        <dbReference type="ARBA" id="ARBA00022932"/>
    </source>
</evidence>
<sequence length="699" mass="78465">MNPERPGFPDIDTDFDYLRRHEVIEYVTKKYGADKVAQIATFGTLSTKSALKDIGRALGIDHNEINELNKYIPSHQGKVMPISEALEEIKEVKAYAKRYPRLFELALEVESMPRTQGIHACGMLITAEPITNEVALVRGKGGESIAGYDGPTLEAKGYIKFDFLGLKNLSVVELCRRMVEDRYGYLIDVDNLIPEDQKTFDMIQRGETDGVFQIESDGMKKMFMGLNKVDFETLIAGVSLYRPGPMDYIPKYTALANGHEEVPQVHPAFDEITRNTFSIMIYQEQVMQVSTEMAGYSKGEADVLRKAVGKKKIEILEPALEELHNRLTQNNVPTQVATKICDDIRPFAGYAFNRSHAACYAYIAYQTAYLKANYPLEYMTALLQVFYTEEDKVVKLVKVIRDMGIEVLPPDINRSEIGFTIEGENAIRFGLGAIKGLGEATLEAIIEERKPRMAPAVRDEDGLETVISKEEADEIAATPDLGIVVGSVAVGGPFTSAQDVIKRIPKKNFNKKAITSLCYSGAFDALAEGLCNNRFEYLAHMFDIRGEAPDSELIEQITKYTDRIKFEKEREVLGLYISGHVLDRLAEPTDWEGLDDATHTTMVALTEARVIRTKKGDNMAFLRVDTLEGERSLTLFPSHYEQVKEGLVAGMIMKVGIKGQMNWQRNQKDFIINSITIPKKINKDIWKRIEKDNVQVGAA</sequence>
<evidence type="ECO:0000256" key="3">
    <source>
        <dbReference type="ARBA" id="ARBA00022695"/>
    </source>
</evidence>
<dbReference type="GO" id="GO:0003887">
    <property type="term" value="F:DNA-directed DNA polymerase activity"/>
    <property type="evidence" value="ECO:0007669"/>
    <property type="project" value="UniProtKB-KW"/>
</dbReference>
<dbReference type="GO" id="GO:0006260">
    <property type="term" value="P:DNA replication"/>
    <property type="evidence" value="ECO:0007669"/>
    <property type="project" value="UniProtKB-KW"/>
</dbReference>
<comment type="catalytic activity">
    <reaction evidence="6">
        <text>DNA(n) + a 2'-deoxyribonucleoside 5'-triphosphate = DNA(n+1) + diphosphate</text>
        <dbReference type="Rhea" id="RHEA:22508"/>
        <dbReference type="Rhea" id="RHEA-COMP:17339"/>
        <dbReference type="Rhea" id="RHEA-COMP:17340"/>
        <dbReference type="ChEBI" id="CHEBI:33019"/>
        <dbReference type="ChEBI" id="CHEBI:61560"/>
        <dbReference type="ChEBI" id="CHEBI:173112"/>
        <dbReference type="EC" id="2.7.7.7"/>
    </reaction>
</comment>
<dbReference type="NCBIfam" id="TIGR00594">
    <property type="entry name" value="polc"/>
    <property type="match status" value="1"/>
</dbReference>
<evidence type="ECO:0000256" key="6">
    <source>
        <dbReference type="ARBA" id="ARBA00049244"/>
    </source>
</evidence>
<evidence type="ECO:0000259" key="8">
    <source>
        <dbReference type="Pfam" id="PF14579"/>
    </source>
</evidence>
<name>A0AB35PCN3_BACTU</name>
<dbReference type="AlphaFoldDB" id="A0AB35PCN3"/>
<dbReference type="Gene3D" id="1.10.150.870">
    <property type="match status" value="1"/>
</dbReference>
<reference evidence="10" key="1">
    <citation type="submission" date="2019-07" db="EMBL/GenBank/DDBJ databases">
        <title>Phylogenomic Reclassification of ATCC Bacillus Strains and Various Taxa within the Genus Bacillus.</title>
        <authorList>
            <person name="Riojas M.A."/>
            <person name="Frank A.M."/>
            <person name="Fenn S.L."/>
            <person name="King S.P."/>
            <person name="Brower S.M."/>
            <person name="Hazbon M.H."/>
        </authorList>
    </citation>
    <scope>NUCLEOTIDE SEQUENCE</scope>
    <source>
        <strain evidence="10">ATCC 35646</strain>
    </source>
</reference>
<dbReference type="Gene3D" id="1.10.10.1600">
    <property type="entry name" value="Bacterial DNA polymerase III alpha subunit, thumb domain"/>
    <property type="match status" value="1"/>
</dbReference>
<evidence type="ECO:0000313" key="11">
    <source>
        <dbReference type="Proteomes" id="UP001181533"/>
    </source>
</evidence>
<dbReference type="InterPro" id="IPR011708">
    <property type="entry name" value="DNA_pol3_alpha_NTPase_dom"/>
</dbReference>
<evidence type="ECO:0000256" key="1">
    <source>
        <dbReference type="ARBA" id="ARBA00012417"/>
    </source>
</evidence>
<evidence type="ECO:0000259" key="9">
    <source>
        <dbReference type="Pfam" id="PF17657"/>
    </source>
</evidence>
<dbReference type="Pfam" id="PF14579">
    <property type="entry name" value="HHH_6"/>
    <property type="match status" value="2"/>
</dbReference>
<evidence type="ECO:0000259" key="7">
    <source>
        <dbReference type="Pfam" id="PF07733"/>
    </source>
</evidence>
<protein>
    <recommendedName>
        <fullName evidence="1">DNA-directed DNA polymerase</fullName>
        <ecNumber evidence="1">2.7.7.7</ecNumber>
    </recommendedName>
</protein>
<feature type="domain" description="DNA polymerase helix-hairpin-helix motif" evidence="8">
    <location>
        <begin position="491"/>
        <end position="527"/>
    </location>
</feature>
<feature type="domain" description="Bacterial DNA polymerase III alpha subunit NTPase" evidence="7">
    <location>
        <begin position="1"/>
        <end position="165"/>
    </location>
</feature>
<dbReference type="EMBL" id="VKQN01000014">
    <property type="protein sequence ID" value="MDR4177000.1"/>
    <property type="molecule type" value="Genomic_DNA"/>
</dbReference>
<comment type="caution">
    <text evidence="10">The sequence shown here is derived from an EMBL/GenBank/DDBJ whole genome shotgun (WGS) entry which is preliminary data.</text>
</comment>
<gene>
    <name evidence="10" type="primary">dnaE</name>
    <name evidence="10" type="ORF">FO599_12890</name>
</gene>
<dbReference type="PANTHER" id="PTHR32294:SF0">
    <property type="entry name" value="DNA POLYMERASE III SUBUNIT ALPHA"/>
    <property type="match status" value="1"/>
</dbReference>
<dbReference type="RefSeq" id="WP_080548771.1">
    <property type="nucleotide sequence ID" value="NZ_CM014766.1"/>
</dbReference>
<dbReference type="PANTHER" id="PTHR32294">
    <property type="entry name" value="DNA POLYMERASE III SUBUNIT ALPHA"/>
    <property type="match status" value="1"/>
</dbReference>
<dbReference type="Pfam" id="PF17657">
    <property type="entry name" value="DNA_pol3_finger"/>
    <property type="match status" value="1"/>
</dbReference>
<feature type="domain" description="DNA polymerase helix-hairpin-helix motif" evidence="8">
    <location>
        <begin position="404"/>
        <end position="450"/>
    </location>
</feature>
<keyword evidence="4" id="KW-0235">DNA replication</keyword>
<dbReference type="InterPro" id="IPR029460">
    <property type="entry name" value="DNAPol_HHH"/>
</dbReference>
<dbReference type="EC" id="2.7.7.7" evidence="1"/>
<proteinExistence type="predicted"/>
<dbReference type="GO" id="GO:0008408">
    <property type="term" value="F:3'-5' exonuclease activity"/>
    <property type="evidence" value="ECO:0007669"/>
    <property type="project" value="InterPro"/>
</dbReference>
<organism evidence="10 11">
    <name type="scientific">Bacillus thuringiensis</name>
    <dbReference type="NCBI Taxonomy" id="1428"/>
    <lineage>
        <taxon>Bacteria</taxon>
        <taxon>Bacillati</taxon>
        <taxon>Bacillota</taxon>
        <taxon>Bacilli</taxon>
        <taxon>Bacillales</taxon>
        <taxon>Bacillaceae</taxon>
        <taxon>Bacillus</taxon>
        <taxon>Bacillus cereus group</taxon>
    </lineage>
</organism>
<dbReference type="InterPro" id="IPR004805">
    <property type="entry name" value="DnaE2/DnaE/PolC"/>
</dbReference>
<dbReference type="Pfam" id="PF07733">
    <property type="entry name" value="DNA_pol3_alpha"/>
    <property type="match status" value="1"/>
</dbReference>
<evidence type="ECO:0000256" key="4">
    <source>
        <dbReference type="ARBA" id="ARBA00022705"/>
    </source>
</evidence>
<feature type="domain" description="DNA polymerase III alpha subunit finger" evidence="9">
    <location>
        <begin position="168"/>
        <end position="331"/>
    </location>
</feature>
<evidence type="ECO:0000256" key="2">
    <source>
        <dbReference type="ARBA" id="ARBA00022679"/>
    </source>
</evidence>
<dbReference type="InterPro" id="IPR040982">
    <property type="entry name" value="DNA_pol3_finger"/>
</dbReference>
<keyword evidence="2 10" id="KW-0808">Transferase</keyword>
<accession>A0AB35PCN3</accession>
<evidence type="ECO:0000313" key="10">
    <source>
        <dbReference type="EMBL" id="MDR4177000.1"/>
    </source>
</evidence>
<dbReference type="Proteomes" id="UP001181533">
    <property type="component" value="Unassembled WGS sequence"/>
</dbReference>
<keyword evidence="3 10" id="KW-0548">Nucleotidyltransferase</keyword>
<dbReference type="CDD" id="cd04485">
    <property type="entry name" value="DnaE_OBF"/>
    <property type="match status" value="1"/>
</dbReference>
<keyword evidence="5" id="KW-0239">DNA-directed DNA polymerase</keyword>
<dbReference type="InterPro" id="IPR041931">
    <property type="entry name" value="DNA_pol3_alpha_thumb_dom"/>
</dbReference>